<dbReference type="PANTHER" id="PTHR43174:SF1">
    <property type="entry name" value="UDP-N-ACETYLGLUCOSAMINE 2-EPIMERASE"/>
    <property type="match status" value="1"/>
</dbReference>
<protein>
    <submittedName>
        <fullName evidence="3">UDP-N-acetylglucosamine 2-epimerase (Non-hydrolyzing)</fullName>
        <ecNumber evidence="3">5.1.3.14</ecNumber>
    </submittedName>
</protein>
<comment type="caution">
    <text evidence="3">The sequence shown here is derived from an EMBL/GenBank/DDBJ whole genome shotgun (WGS) entry which is preliminary data.</text>
</comment>
<dbReference type="EC" id="5.1.3.14" evidence="3"/>
<comment type="similarity">
    <text evidence="1">Belongs to the UDP-N-acetylglucosamine 2-epimerase family.</text>
</comment>
<keyword evidence="4" id="KW-1185">Reference proteome</keyword>
<dbReference type="SUPFAM" id="SSF53756">
    <property type="entry name" value="UDP-Glycosyltransferase/glycogen phosphorylase"/>
    <property type="match status" value="1"/>
</dbReference>
<sequence>MRFASIVGARPQFIKLAPVSRALRQRHSEILIHTGQHYDNALSGTFFEELCIPAPDYNLGIGSAPHGAQTGRMLQAVEEVLVREQPDGVIVYGDTNSTLAGALAAVKLHIPVAHVEAGLRSFNRAMPEEINRILTDHVSSRLFCPTVTAERNLRNEGVEEGLLLVGDVMYDALEQMRPQLSRRAEALLSTLGITPQSYVLATIHRPSNTDDPEHLRSLVATLDDAGWPVVFPVHPRTRQAMARHGIRHSRNMLLLDPVGYLDMLVLERGAMKVVTDSGGVQREAFILRVPCITLREETEWLETLEGEWNVLVGRDRKQLIEALGSPSPDGQQRPAFGEGDAAIRIANSLDHWPPQERMV</sequence>
<evidence type="ECO:0000259" key="2">
    <source>
        <dbReference type="Pfam" id="PF02350"/>
    </source>
</evidence>
<keyword evidence="1 3" id="KW-0413">Isomerase</keyword>
<dbReference type="InterPro" id="IPR003331">
    <property type="entry name" value="UDP_GlcNAc_Epimerase_2_dom"/>
</dbReference>
<dbReference type="NCBIfam" id="TIGR00236">
    <property type="entry name" value="wecB"/>
    <property type="match status" value="1"/>
</dbReference>
<feature type="domain" description="UDP-N-acetylglucosamine 2-epimerase" evidence="2">
    <location>
        <begin position="24"/>
        <end position="349"/>
    </location>
</feature>
<dbReference type="Proteomes" id="UP000612893">
    <property type="component" value="Unassembled WGS sequence"/>
</dbReference>
<proteinExistence type="inferred from homology"/>
<accession>A0A934KDC2</accession>
<reference evidence="3" key="1">
    <citation type="submission" date="2020-10" db="EMBL/GenBank/DDBJ databases">
        <title>Ca. Dormibacterota MAGs.</title>
        <authorList>
            <person name="Montgomery K."/>
        </authorList>
    </citation>
    <scope>NUCLEOTIDE SEQUENCE [LARGE SCALE GENOMIC DNA]</scope>
    <source>
        <strain evidence="3">SC8812_S17_10</strain>
    </source>
</reference>
<gene>
    <name evidence="3" type="primary">wecB</name>
    <name evidence="3" type="ORF">JF922_23250</name>
</gene>
<dbReference type="PANTHER" id="PTHR43174">
    <property type="entry name" value="UDP-N-ACETYLGLUCOSAMINE 2-EPIMERASE"/>
    <property type="match status" value="1"/>
</dbReference>
<dbReference type="CDD" id="cd03786">
    <property type="entry name" value="GTB_UDP-GlcNAc_2-Epimerase"/>
    <property type="match status" value="1"/>
</dbReference>
<evidence type="ECO:0000256" key="1">
    <source>
        <dbReference type="RuleBase" id="RU003513"/>
    </source>
</evidence>
<evidence type="ECO:0000313" key="4">
    <source>
        <dbReference type="Proteomes" id="UP000612893"/>
    </source>
</evidence>
<dbReference type="EMBL" id="JAEKNR010000231">
    <property type="protein sequence ID" value="MBJ7600973.1"/>
    <property type="molecule type" value="Genomic_DNA"/>
</dbReference>
<dbReference type="AlphaFoldDB" id="A0A934KDC2"/>
<name>A0A934KDC2_9BACT</name>
<dbReference type="GO" id="GO:0008761">
    <property type="term" value="F:UDP-N-acetylglucosamine 2-epimerase activity"/>
    <property type="evidence" value="ECO:0007669"/>
    <property type="project" value="UniProtKB-EC"/>
</dbReference>
<organism evidence="3 4">
    <name type="scientific">Candidatus Nephthysia bennettiae</name>
    <dbReference type="NCBI Taxonomy" id="3127016"/>
    <lineage>
        <taxon>Bacteria</taxon>
        <taxon>Bacillati</taxon>
        <taxon>Candidatus Dormiibacterota</taxon>
        <taxon>Candidatus Dormibacteria</taxon>
        <taxon>Candidatus Dormibacterales</taxon>
        <taxon>Candidatus Dormibacteraceae</taxon>
        <taxon>Candidatus Nephthysia</taxon>
    </lineage>
</organism>
<dbReference type="Gene3D" id="3.40.50.2000">
    <property type="entry name" value="Glycogen Phosphorylase B"/>
    <property type="match status" value="2"/>
</dbReference>
<dbReference type="RefSeq" id="WP_338204972.1">
    <property type="nucleotide sequence ID" value="NZ_JAEKNR010000231.1"/>
</dbReference>
<evidence type="ECO:0000313" key="3">
    <source>
        <dbReference type="EMBL" id="MBJ7600973.1"/>
    </source>
</evidence>
<dbReference type="InterPro" id="IPR029767">
    <property type="entry name" value="WecB-like"/>
</dbReference>
<dbReference type="Pfam" id="PF02350">
    <property type="entry name" value="Epimerase_2"/>
    <property type="match status" value="1"/>
</dbReference>